<dbReference type="Gene3D" id="3.40.630.30">
    <property type="match status" value="1"/>
</dbReference>
<keyword evidence="2" id="KW-0012">Acyltransferase</keyword>
<protein>
    <submittedName>
        <fullName evidence="4">GNAT family N-acetyltransferase</fullName>
    </submittedName>
</protein>
<dbReference type="AlphaFoldDB" id="A0A7X8SK25"/>
<evidence type="ECO:0000256" key="2">
    <source>
        <dbReference type="ARBA" id="ARBA00023315"/>
    </source>
</evidence>
<keyword evidence="1 4" id="KW-0808">Transferase</keyword>
<evidence type="ECO:0000256" key="1">
    <source>
        <dbReference type="ARBA" id="ARBA00022679"/>
    </source>
</evidence>
<evidence type="ECO:0000259" key="3">
    <source>
        <dbReference type="PROSITE" id="PS51186"/>
    </source>
</evidence>
<dbReference type="InterPro" id="IPR016181">
    <property type="entry name" value="Acyl_CoA_acyltransferase"/>
</dbReference>
<accession>A0A7X8SK25</accession>
<dbReference type="PANTHER" id="PTHR43877">
    <property type="entry name" value="AMINOALKYLPHOSPHONATE N-ACETYLTRANSFERASE-RELATED-RELATED"/>
    <property type="match status" value="1"/>
</dbReference>
<name>A0A7X8SK25_9BACT</name>
<dbReference type="Pfam" id="PF13673">
    <property type="entry name" value="Acetyltransf_10"/>
    <property type="match status" value="1"/>
</dbReference>
<evidence type="ECO:0000313" key="4">
    <source>
        <dbReference type="EMBL" id="NLR91587.1"/>
    </source>
</evidence>
<evidence type="ECO:0000313" key="5">
    <source>
        <dbReference type="Proteomes" id="UP000585050"/>
    </source>
</evidence>
<gene>
    <name evidence="4" type="ORF">HGP29_10240</name>
</gene>
<reference evidence="4 5" key="1">
    <citation type="submission" date="2020-04" db="EMBL/GenBank/DDBJ databases">
        <title>Flammeovirga sp. SR4, a novel species isolated from seawater.</title>
        <authorList>
            <person name="Wang X."/>
        </authorList>
    </citation>
    <scope>NUCLEOTIDE SEQUENCE [LARGE SCALE GENOMIC DNA]</scope>
    <source>
        <strain evidence="4 5">SR4</strain>
    </source>
</reference>
<proteinExistence type="predicted"/>
<dbReference type="SUPFAM" id="SSF55729">
    <property type="entry name" value="Acyl-CoA N-acyltransferases (Nat)"/>
    <property type="match status" value="1"/>
</dbReference>
<dbReference type="CDD" id="cd04301">
    <property type="entry name" value="NAT_SF"/>
    <property type="match status" value="1"/>
</dbReference>
<sequence length="148" mass="16856">MQESLQFKYIETTDVFYQAGVDIRIDCFFKNMPEADSLINDAFEHESLHLVCLNSENTVLGTGRLHQVENTAVISQMAIHEDYQRKGIGQAILLQLMAKSKSLDIERIELSARETALDFYAKHGFLTEGNKYPSIKTGIIHQKMYLAL</sequence>
<dbReference type="GO" id="GO:0016747">
    <property type="term" value="F:acyltransferase activity, transferring groups other than amino-acyl groups"/>
    <property type="evidence" value="ECO:0007669"/>
    <property type="project" value="InterPro"/>
</dbReference>
<dbReference type="Proteomes" id="UP000585050">
    <property type="component" value="Unassembled WGS sequence"/>
</dbReference>
<dbReference type="PROSITE" id="PS51186">
    <property type="entry name" value="GNAT"/>
    <property type="match status" value="1"/>
</dbReference>
<dbReference type="InterPro" id="IPR000182">
    <property type="entry name" value="GNAT_dom"/>
</dbReference>
<feature type="domain" description="N-acetyltransferase" evidence="3">
    <location>
        <begin position="7"/>
        <end position="148"/>
    </location>
</feature>
<keyword evidence="5" id="KW-1185">Reference proteome</keyword>
<comment type="caution">
    <text evidence="4">The sequence shown here is derived from an EMBL/GenBank/DDBJ whole genome shotgun (WGS) entry which is preliminary data.</text>
</comment>
<organism evidence="4 5">
    <name type="scientific">Flammeovirga agarivorans</name>
    <dbReference type="NCBI Taxonomy" id="2726742"/>
    <lineage>
        <taxon>Bacteria</taxon>
        <taxon>Pseudomonadati</taxon>
        <taxon>Bacteroidota</taxon>
        <taxon>Cytophagia</taxon>
        <taxon>Cytophagales</taxon>
        <taxon>Flammeovirgaceae</taxon>
        <taxon>Flammeovirga</taxon>
    </lineage>
</organism>
<dbReference type="InterPro" id="IPR050832">
    <property type="entry name" value="Bact_Acetyltransf"/>
</dbReference>
<dbReference type="EMBL" id="JABAIL010000003">
    <property type="protein sequence ID" value="NLR91587.1"/>
    <property type="molecule type" value="Genomic_DNA"/>
</dbReference>
<dbReference type="RefSeq" id="WP_168882305.1">
    <property type="nucleotide sequence ID" value="NZ_JABAIL010000003.1"/>
</dbReference>